<gene>
    <name evidence="7" type="ORF">C7H19_15900</name>
</gene>
<organism evidence="7 8">
    <name type="scientific">Aphanothece hegewaldii CCALA 016</name>
    <dbReference type="NCBI Taxonomy" id="2107694"/>
    <lineage>
        <taxon>Bacteria</taxon>
        <taxon>Bacillati</taxon>
        <taxon>Cyanobacteriota</taxon>
        <taxon>Cyanophyceae</taxon>
        <taxon>Oscillatoriophycideae</taxon>
        <taxon>Chroococcales</taxon>
        <taxon>Aphanothecaceae</taxon>
        <taxon>Aphanothece</taxon>
    </lineage>
</organism>
<dbReference type="PANTHER" id="PTHR10272:SF13">
    <property type="entry name" value="POLY(ETHYLENE TEREPHTHALATE) HYDROLASE"/>
    <property type="match status" value="1"/>
</dbReference>
<proteinExistence type="predicted"/>
<feature type="chain" id="PRO_5015586219" evidence="4">
    <location>
        <begin position="27"/>
        <end position="551"/>
    </location>
</feature>
<dbReference type="Pfam" id="PF07176">
    <property type="entry name" value="DUF1400"/>
    <property type="match status" value="1"/>
</dbReference>
<evidence type="ECO:0000259" key="5">
    <source>
        <dbReference type="Pfam" id="PF01738"/>
    </source>
</evidence>
<keyword evidence="2" id="KW-0442">Lipid degradation</keyword>
<dbReference type="Gene3D" id="3.40.50.1820">
    <property type="entry name" value="alpha/beta hydrolase"/>
    <property type="match status" value="1"/>
</dbReference>
<dbReference type="Proteomes" id="UP000239001">
    <property type="component" value="Unassembled WGS sequence"/>
</dbReference>
<evidence type="ECO:0000256" key="3">
    <source>
        <dbReference type="ARBA" id="ARBA00023098"/>
    </source>
</evidence>
<evidence type="ECO:0000256" key="4">
    <source>
        <dbReference type="SAM" id="SignalP"/>
    </source>
</evidence>
<feature type="domain" description="DUF1400" evidence="6">
    <location>
        <begin position="26"/>
        <end position="151"/>
    </location>
</feature>
<dbReference type="PANTHER" id="PTHR10272">
    <property type="entry name" value="PLATELET-ACTIVATING FACTOR ACETYLHYDROLASE"/>
    <property type="match status" value="1"/>
</dbReference>
<dbReference type="Pfam" id="PF01738">
    <property type="entry name" value="DLH"/>
    <property type="match status" value="1"/>
</dbReference>
<reference evidence="7 8" key="2">
    <citation type="submission" date="2018-03" db="EMBL/GenBank/DDBJ databases">
        <authorList>
            <person name="Keele B.F."/>
        </authorList>
    </citation>
    <scope>NUCLEOTIDE SEQUENCE [LARGE SCALE GENOMIC DNA]</scope>
    <source>
        <strain evidence="7 8">CCALA 016</strain>
    </source>
</reference>
<comment type="caution">
    <text evidence="7">The sequence shown here is derived from an EMBL/GenBank/DDBJ whole genome shotgun (WGS) entry which is preliminary data.</text>
</comment>
<evidence type="ECO:0000259" key="6">
    <source>
        <dbReference type="Pfam" id="PF07176"/>
    </source>
</evidence>
<dbReference type="RefSeq" id="WP_106457904.1">
    <property type="nucleotide sequence ID" value="NZ_PXOH01000018.1"/>
</dbReference>
<evidence type="ECO:0000313" key="7">
    <source>
        <dbReference type="EMBL" id="PSF35716.1"/>
    </source>
</evidence>
<keyword evidence="1 7" id="KW-0378">Hydrolase</keyword>
<dbReference type="InterPro" id="IPR010802">
    <property type="entry name" value="DUF1400"/>
</dbReference>
<dbReference type="GO" id="GO:0016042">
    <property type="term" value="P:lipid catabolic process"/>
    <property type="evidence" value="ECO:0007669"/>
    <property type="project" value="UniProtKB-KW"/>
</dbReference>
<dbReference type="InterPro" id="IPR002925">
    <property type="entry name" value="Dienelactn_hydro"/>
</dbReference>
<dbReference type="GO" id="GO:0003847">
    <property type="term" value="F:1-alkyl-2-acetylglycerophosphocholine esterase activity"/>
    <property type="evidence" value="ECO:0007669"/>
    <property type="project" value="TreeGrafter"/>
</dbReference>
<evidence type="ECO:0000256" key="2">
    <source>
        <dbReference type="ARBA" id="ARBA00022963"/>
    </source>
</evidence>
<evidence type="ECO:0000313" key="8">
    <source>
        <dbReference type="Proteomes" id="UP000239001"/>
    </source>
</evidence>
<dbReference type="OrthoDB" id="422423at2"/>
<name>A0A2T1LVH3_9CHRO</name>
<dbReference type="InterPro" id="IPR029058">
    <property type="entry name" value="AB_hydrolase_fold"/>
</dbReference>
<feature type="signal peptide" evidence="4">
    <location>
        <begin position="1"/>
        <end position="26"/>
    </location>
</feature>
<protein>
    <submittedName>
        <fullName evidence="7">Dienelactone hydrolase</fullName>
    </submittedName>
</protein>
<keyword evidence="3" id="KW-0443">Lipid metabolism</keyword>
<dbReference type="EMBL" id="PXOH01000018">
    <property type="protein sequence ID" value="PSF35716.1"/>
    <property type="molecule type" value="Genomic_DNA"/>
</dbReference>
<reference evidence="7 8" key="1">
    <citation type="submission" date="2018-03" db="EMBL/GenBank/DDBJ databases">
        <title>The ancient ancestry and fast evolution of plastids.</title>
        <authorList>
            <person name="Moore K.R."/>
            <person name="Magnabosco C."/>
            <person name="Momper L."/>
            <person name="Gold D.A."/>
            <person name="Bosak T."/>
            <person name="Fournier G.P."/>
        </authorList>
    </citation>
    <scope>NUCLEOTIDE SEQUENCE [LARGE SCALE GENOMIC DNA]</scope>
    <source>
        <strain evidence="7 8">CCALA 016</strain>
    </source>
</reference>
<evidence type="ECO:0000256" key="1">
    <source>
        <dbReference type="ARBA" id="ARBA00022801"/>
    </source>
</evidence>
<feature type="domain" description="Dienelactone hydrolase" evidence="5">
    <location>
        <begin position="247"/>
        <end position="360"/>
    </location>
</feature>
<keyword evidence="8" id="KW-1185">Reference proteome</keyword>
<sequence>MKAIFKPYAIAAGILTNILTNIPVYAANKVDLIYGPFNFPVSVQSLETFAKEGKVKPDVAFFINRLTPQQKKQLSAFLDTPYPISSIMLSRLSHTYSGHRVLSFVGEVIQLPGGRSGYYGIRAAIVQAAADSKGLTVLNVLQKFPTDVQIDVRKGKERIQEAKNLALSTSVFVKQLSLMSATNNNVKPIIDSSKQPSFIHSQATQTAFYSPSYQLDLRQLGQLHTVKQTQTFFDSKRNRKIIVDLYLPKTTQSQLPVIIISNGLGARRDRFEQLAHHLTSHGFAVVIPDHPRSNAQRQKDFYEGYYKESFDATEYIDRPLDITFVLDELEKLSSNQLNLKQIGIFGYSFGGTTALALAGATINFNQLDQDCSEDKSIINISIVHQCRALELPRKTYLLKDNRIKAAYVFVPFGKSLYGKAGISQIDIPIFWQATDEDLITPLLIEQTPAFSWLTTPDKYFSLAEKLPHTRIGLSIMNQLIARKLPVDKLLQLTQTYLSALNLAFFKVYIAQDEQYRPYLQQSYADVLTEKPYNLLLVKSLQISPNSSVNSK</sequence>
<dbReference type="AlphaFoldDB" id="A0A2T1LVH3"/>
<dbReference type="SUPFAM" id="SSF53474">
    <property type="entry name" value="alpha/beta-Hydrolases"/>
    <property type="match status" value="1"/>
</dbReference>
<accession>A0A2T1LVH3</accession>
<keyword evidence="4" id="KW-0732">Signal</keyword>